<dbReference type="EMBL" id="BPUS01000021">
    <property type="protein sequence ID" value="GJH29245.1"/>
    <property type="molecule type" value="Genomic_DNA"/>
</dbReference>
<organism evidence="2 3">
    <name type="scientific">Caballeronia novacaledonica</name>
    <dbReference type="NCBI Taxonomy" id="1544861"/>
    <lineage>
        <taxon>Bacteria</taxon>
        <taxon>Pseudomonadati</taxon>
        <taxon>Pseudomonadota</taxon>
        <taxon>Betaproteobacteria</taxon>
        <taxon>Burkholderiales</taxon>
        <taxon>Burkholderiaceae</taxon>
        <taxon>Caballeronia</taxon>
    </lineage>
</organism>
<dbReference type="AlphaFoldDB" id="A0AA37IGC5"/>
<dbReference type="Proteomes" id="UP001055111">
    <property type="component" value="Unassembled WGS sequence"/>
</dbReference>
<evidence type="ECO:0000313" key="3">
    <source>
        <dbReference type="Proteomes" id="UP001055111"/>
    </source>
</evidence>
<reference evidence="2" key="1">
    <citation type="submission" date="2022-09" db="EMBL/GenBank/DDBJ databases">
        <title>Isolation and characterization of 3-chlorobenzoate degrading bacteria from soils in Shizuoka.</title>
        <authorList>
            <person name="Ifat A."/>
            <person name="Ogawa N."/>
            <person name="Kimbara K."/>
            <person name="Moriuchi R."/>
            <person name="Dohra H."/>
            <person name="Shintani M."/>
        </authorList>
    </citation>
    <scope>NUCLEOTIDE SEQUENCE</scope>
    <source>
        <strain evidence="2">19CS4-2</strain>
    </source>
</reference>
<accession>A0AA37IGC5</accession>
<dbReference type="RefSeq" id="WP_238216435.1">
    <property type="nucleotide sequence ID" value="NZ_BPUS01000021.1"/>
</dbReference>
<gene>
    <name evidence="2" type="ORF">CBA19CS42_32035</name>
</gene>
<name>A0AA37IGC5_9BURK</name>
<dbReference type="InterPro" id="IPR046909">
    <property type="entry name" value="cREC_REC"/>
</dbReference>
<proteinExistence type="predicted"/>
<comment type="caution">
    <text evidence="2">The sequence shown here is derived from an EMBL/GenBank/DDBJ whole genome shotgun (WGS) entry which is preliminary data.</text>
</comment>
<evidence type="ECO:0000259" key="1">
    <source>
        <dbReference type="Pfam" id="PF20274"/>
    </source>
</evidence>
<dbReference type="Pfam" id="PF20274">
    <property type="entry name" value="cREC_REC"/>
    <property type="match status" value="1"/>
</dbReference>
<protein>
    <recommendedName>
        <fullName evidence="1">Cyclic-phosphate processing Receiver domain-containing protein</fullName>
    </recommendedName>
</protein>
<feature type="domain" description="Cyclic-phosphate processing Receiver" evidence="1">
    <location>
        <begin position="1"/>
        <end position="64"/>
    </location>
</feature>
<evidence type="ECO:0000313" key="2">
    <source>
        <dbReference type="EMBL" id="GJH29245.1"/>
    </source>
</evidence>
<sequence>MKVFLDDERVTPDGWTRVHWPHEAIRLLELGTVEEISLDQDLGDDERGTGYDVILWVEEAVALRVSSPKSSYTLRTVRRGRKWNQAYSPSNALYSNKTDNNYCYGPPRFVV</sequence>